<keyword evidence="2" id="KW-1185">Reference proteome</keyword>
<protein>
    <submittedName>
        <fullName evidence="1">Uncharacterized protein</fullName>
    </submittedName>
</protein>
<accession>R9I6E7</accession>
<dbReference type="STRING" id="1235788.C802_02877"/>
<proteinExistence type="predicted"/>
<sequence>MTTITFLLYQSGYITIKDYDSERRTLGDWMIAE</sequence>
<name>R9I6E7_9BACT</name>
<evidence type="ECO:0000313" key="2">
    <source>
        <dbReference type="Proteomes" id="UP000014200"/>
    </source>
</evidence>
<comment type="caution">
    <text evidence="1">The sequence shown here is derived from an EMBL/GenBank/DDBJ whole genome shotgun (WGS) entry which is preliminary data.</text>
</comment>
<dbReference type="Proteomes" id="UP000014200">
    <property type="component" value="Unassembled WGS sequence"/>
</dbReference>
<gene>
    <name evidence="1" type="ORF">C802_02877</name>
</gene>
<organism evidence="1 2">
    <name type="scientific">Phocaeicola sartorii</name>
    <dbReference type="NCBI Taxonomy" id="671267"/>
    <lineage>
        <taxon>Bacteria</taxon>
        <taxon>Pseudomonadati</taxon>
        <taxon>Bacteroidota</taxon>
        <taxon>Bacteroidia</taxon>
        <taxon>Bacteroidales</taxon>
        <taxon>Bacteroidaceae</taxon>
        <taxon>Phocaeicola</taxon>
    </lineage>
</organism>
<dbReference type="HOGENOM" id="CLU_3380522_0_0_10"/>
<dbReference type="AlphaFoldDB" id="R9I6E7"/>
<reference evidence="1 2" key="1">
    <citation type="submission" date="2013-04" db="EMBL/GenBank/DDBJ databases">
        <title>The Genome Sequence of Bacteroides massiliensis dnLKV3.</title>
        <authorList>
            <consortium name="The Broad Institute Genomics Platform"/>
            <consortium name="The Broad Institute Genome Sequencing Center for Infectious Disease"/>
            <person name="Earl A."/>
            <person name="Xavier R."/>
            <person name="Kuhn K."/>
            <person name="Stappenbeck T."/>
            <person name="Walker B."/>
            <person name="Young S."/>
            <person name="Zeng Q."/>
            <person name="Gargeya S."/>
            <person name="Fitzgerald M."/>
            <person name="Haas B."/>
            <person name="Abouelleil A."/>
            <person name="Allen A.W."/>
            <person name="Alvarado L."/>
            <person name="Arachchi H.M."/>
            <person name="Berlin A.M."/>
            <person name="Chapman S.B."/>
            <person name="Gainer-Dewar J."/>
            <person name="Goldberg J."/>
            <person name="Griggs A."/>
            <person name="Gujja S."/>
            <person name="Hansen M."/>
            <person name="Howarth C."/>
            <person name="Imamovic A."/>
            <person name="Ireland A."/>
            <person name="Larimer J."/>
            <person name="McCowan C."/>
            <person name="Murphy C."/>
            <person name="Pearson M."/>
            <person name="Poon T.W."/>
            <person name="Priest M."/>
            <person name="Roberts A."/>
            <person name="Saif S."/>
            <person name="Shea T."/>
            <person name="Sisk P."/>
            <person name="Sykes S."/>
            <person name="Wortman J."/>
            <person name="Nusbaum C."/>
            <person name="Birren B."/>
        </authorList>
    </citation>
    <scope>NUCLEOTIDE SEQUENCE [LARGE SCALE GENOMIC DNA]</scope>
    <source>
        <strain evidence="2">dnLKV3</strain>
    </source>
</reference>
<dbReference type="EMBL" id="ASSP01000017">
    <property type="protein sequence ID" value="EOS11764.1"/>
    <property type="molecule type" value="Genomic_DNA"/>
</dbReference>
<evidence type="ECO:0000313" key="1">
    <source>
        <dbReference type="EMBL" id="EOS11764.1"/>
    </source>
</evidence>